<feature type="non-terminal residue" evidence="2">
    <location>
        <position position="1"/>
    </location>
</feature>
<dbReference type="AlphaFoldDB" id="A0A3M7QZA9"/>
<evidence type="ECO:0000313" key="3">
    <source>
        <dbReference type="Proteomes" id="UP000276133"/>
    </source>
</evidence>
<evidence type="ECO:0000256" key="1">
    <source>
        <dbReference type="SAM" id="MobiDB-lite"/>
    </source>
</evidence>
<feature type="region of interest" description="Disordered" evidence="1">
    <location>
        <begin position="259"/>
        <end position="281"/>
    </location>
</feature>
<reference evidence="2 3" key="1">
    <citation type="journal article" date="2018" name="Sci. Rep.">
        <title>Genomic signatures of local adaptation to the degree of environmental predictability in rotifers.</title>
        <authorList>
            <person name="Franch-Gras L."/>
            <person name="Hahn C."/>
            <person name="Garcia-Roger E.M."/>
            <person name="Carmona M.J."/>
            <person name="Serra M."/>
            <person name="Gomez A."/>
        </authorList>
    </citation>
    <scope>NUCLEOTIDE SEQUENCE [LARGE SCALE GENOMIC DNA]</scope>
    <source>
        <strain evidence="2">HYR1</strain>
    </source>
</reference>
<dbReference type="EMBL" id="REGN01004659">
    <property type="protein sequence ID" value="RNA16633.1"/>
    <property type="molecule type" value="Genomic_DNA"/>
</dbReference>
<accession>A0A3M7QZA9</accession>
<dbReference type="Proteomes" id="UP000276133">
    <property type="component" value="Unassembled WGS sequence"/>
</dbReference>
<organism evidence="2 3">
    <name type="scientific">Brachionus plicatilis</name>
    <name type="common">Marine rotifer</name>
    <name type="synonym">Brachionus muelleri</name>
    <dbReference type="NCBI Taxonomy" id="10195"/>
    <lineage>
        <taxon>Eukaryota</taxon>
        <taxon>Metazoa</taxon>
        <taxon>Spiralia</taxon>
        <taxon>Gnathifera</taxon>
        <taxon>Rotifera</taxon>
        <taxon>Eurotatoria</taxon>
        <taxon>Monogononta</taxon>
        <taxon>Pseudotrocha</taxon>
        <taxon>Ploima</taxon>
        <taxon>Brachionidae</taxon>
        <taxon>Brachionus</taxon>
    </lineage>
</organism>
<dbReference type="OrthoDB" id="10150734at2759"/>
<protein>
    <submittedName>
        <fullName evidence="2">Uncharacterized protein</fullName>
    </submittedName>
</protein>
<evidence type="ECO:0000313" key="2">
    <source>
        <dbReference type="EMBL" id="RNA16633.1"/>
    </source>
</evidence>
<name>A0A3M7QZA9_BRAPC</name>
<keyword evidence="3" id="KW-1185">Reference proteome</keyword>
<comment type="caution">
    <text evidence="2">The sequence shown here is derived from an EMBL/GenBank/DDBJ whole genome shotgun (WGS) entry which is preliminary data.</text>
</comment>
<sequence length="281" mass="32299">CQVGVFSDLFSRNAFDLVKNCHIELEIISDQSIKSVRQKKVNVMSIGCGQGMFSTVYHQNETGFPVSASVSNRKKNQFFGFQSRFRRKKRREKENYLRGTSGRVTSILSRHEPGKKIELNNPESITEFSKFQIDLNKLATEAIEKNRLISVTNANIVMIQQRTRTLNKKGECLRPYALKNYGINFPHLELEKINIDPDLQQDVTFYRYTPTANPSLQAIGNESNVQLIPSSLIQSKNRYSKFTNNSPDFNSNKQEIKRLNSEEGEEETLFFSQEKSLTKHS</sequence>
<gene>
    <name evidence="2" type="ORF">BpHYR1_047811</name>
</gene>
<proteinExistence type="predicted"/>